<dbReference type="InterPro" id="IPR017853">
    <property type="entry name" value="GH"/>
</dbReference>
<comment type="caution">
    <text evidence="1">The sequence shown here is derived from an EMBL/GenBank/DDBJ whole genome shotgun (WGS) entry which is preliminary data.</text>
</comment>
<evidence type="ECO:0008006" key="3">
    <source>
        <dbReference type="Google" id="ProtNLM"/>
    </source>
</evidence>
<organism evidence="1 2">
    <name type="scientific">Petromyces alliaceus</name>
    <name type="common">Aspergillus alliaceus</name>
    <dbReference type="NCBI Taxonomy" id="209559"/>
    <lineage>
        <taxon>Eukaryota</taxon>
        <taxon>Fungi</taxon>
        <taxon>Dikarya</taxon>
        <taxon>Ascomycota</taxon>
        <taxon>Pezizomycotina</taxon>
        <taxon>Eurotiomycetes</taxon>
        <taxon>Eurotiomycetidae</taxon>
        <taxon>Eurotiales</taxon>
        <taxon>Aspergillaceae</taxon>
        <taxon>Aspergillus</taxon>
        <taxon>Aspergillus subgen. Circumdati</taxon>
    </lineage>
</organism>
<protein>
    <recommendedName>
        <fullName evidence="3">Glycoside hydrolase 35 catalytic domain-containing protein</fullName>
    </recommendedName>
</protein>
<gene>
    <name evidence="1" type="ORF">ETB97_009381</name>
</gene>
<evidence type="ECO:0000313" key="2">
    <source>
        <dbReference type="Proteomes" id="UP000541154"/>
    </source>
</evidence>
<keyword evidence="2" id="KW-1185">Reference proteome</keyword>
<dbReference type="SUPFAM" id="SSF51445">
    <property type="entry name" value="(Trans)glycosidases"/>
    <property type="match status" value="1"/>
</dbReference>
<dbReference type="Proteomes" id="UP000541154">
    <property type="component" value="Unassembled WGS sequence"/>
</dbReference>
<proteinExistence type="predicted"/>
<dbReference type="Gene3D" id="3.20.20.80">
    <property type="entry name" value="Glycosidases"/>
    <property type="match status" value="2"/>
</dbReference>
<dbReference type="EMBL" id="SPNV01000045">
    <property type="protein sequence ID" value="KAF5863746.1"/>
    <property type="molecule type" value="Genomic_DNA"/>
</dbReference>
<accession>A0A8H6E8X0</accession>
<evidence type="ECO:0000313" key="1">
    <source>
        <dbReference type="EMBL" id="KAF5863746.1"/>
    </source>
</evidence>
<dbReference type="AlphaFoldDB" id="A0A8H6E8X0"/>
<name>A0A8H6E8X0_PETAA</name>
<sequence length="268" mass="30155">MSLSNPSYPHLRSTEAGKQLVVNGRPFLFLVRELQNSFFTSAEYMGTVWHKLVGTQFNTVLWFPRTKLRKAGVVFQTADVLSIFHDEVPKSDANAFSHLMRHLREFDGGHSTLAMVQVENETGLLGDSRGRSAVAEKQFAQPVPENLLHFLSSNWNSLHADLEGNLAHFKAQSKPRGPWVFGKGPHTDGLFMANRYAHYLHKVATACNEDYPIPLYTNEWQNYVGSDGDNDIPILGGGDMSDISIRRRHQQCPRHLTTICAVSRLHVS</sequence>
<reference evidence="1 2" key="1">
    <citation type="submission" date="2019-04" db="EMBL/GenBank/DDBJ databases">
        <title>Aspergillus burnettii sp. nov., novel species from soil in southeast Queensland.</title>
        <authorList>
            <person name="Gilchrist C.L.M."/>
            <person name="Pitt J.I."/>
            <person name="Lange L."/>
            <person name="Lacey H.J."/>
            <person name="Vuong D."/>
            <person name="Midgley D.J."/>
            <person name="Greenfield P."/>
            <person name="Bradbury M."/>
            <person name="Lacey E."/>
            <person name="Busk P.K."/>
            <person name="Pilgaard B."/>
            <person name="Chooi Y.H."/>
            <person name="Piggott A.M."/>
        </authorList>
    </citation>
    <scope>NUCLEOTIDE SEQUENCE [LARGE SCALE GENOMIC DNA]</scope>
    <source>
        <strain evidence="1 2">FRR 5400</strain>
    </source>
</reference>